<proteinExistence type="predicted"/>
<sequence>MSIDISKKSISTIRRYKDYKYIIIRNSKNYYCGYILLDKEHYLSQYLAQFKGANYQRRHRHYDEMKKRVIEAGNTLKECSFIETLDVAKEEGFLIYSLLPKEEECFALVGFDNGSPCDKGTLSEMEEIMKLAIKKEINLIKNERRKRQNAKLLHASQNPQRYCRVIL</sequence>
<gene>
    <name evidence="1" type="ORF">HPU229334_08465</name>
</gene>
<comment type="caution">
    <text evidence="1">The sequence shown here is derived from an EMBL/GenBank/DDBJ whole genome shotgun (WGS) entry which is preliminary data.</text>
</comment>
<evidence type="ECO:0000313" key="1">
    <source>
        <dbReference type="EMBL" id="KPH55468.1"/>
    </source>
</evidence>
<name>A0A0N0LT29_9HELI</name>
<dbReference type="AlphaFoldDB" id="A0A0N0LT29"/>
<reference evidence="1 2" key="1">
    <citation type="submission" date="2014-06" db="EMBL/GenBank/DDBJ databases">
        <title>Helicobacter pullorum isolates in fresh chicken meat - phenotypic and genotypic features.</title>
        <authorList>
            <person name="Borges V."/>
            <person name="Santos A."/>
            <person name="Correia C.B."/>
            <person name="Saraiva M."/>
            <person name="Menard A."/>
            <person name="Vieira L."/>
            <person name="Sampaio D.A."/>
            <person name="Gomes J.P."/>
            <person name="Oleastro M."/>
        </authorList>
    </citation>
    <scope>NUCLEOTIDE SEQUENCE [LARGE SCALE GENOMIC DNA]</scope>
    <source>
        <strain evidence="1 2">229334/12</strain>
    </source>
</reference>
<organism evidence="1 2">
    <name type="scientific">Helicobacter pullorum</name>
    <dbReference type="NCBI Taxonomy" id="35818"/>
    <lineage>
        <taxon>Bacteria</taxon>
        <taxon>Pseudomonadati</taxon>
        <taxon>Campylobacterota</taxon>
        <taxon>Epsilonproteobacteria</taxon>
        <taxon>Campylobacterales</taxon>
        <taxon>Helicobacteraceae</taxon>
        <taxon>Helicobacter</taxon>
    </lineage>
</organism>
<protein>
    <submittedName>
        <fullName evidence="1">Uncharacterized protein</fullName>
    </submittedName>
</protein>
<dbReference type="EMBL" id="JNOC01000043">
    <property type="protein sequence ID" value="KPH55468.1"/>
    <property type="molecule type" value="Genomic_DNA"/>
</dbReference>
<accession>A0A0N0LT29</accession>
<dbReference type="Proteomes" id="UP000037997">
    <property type="component" value="Unassembled WGS sequence"/>
</dbReference>
<evidence type="ECO:0000313" key="2">
    <source>
        <dbReference type="Proteomes" id="UP000037997"/>
    </source>
</evidence>
<dbReference type="PATRIC" id="fig|35818.11.peg.1676"/>